<evidence type="ECO:0000313" key="2">
    <source>
        <dbReference type="Proteomes" id="UP000824998"/>
    </source>
</evidence>
<organism evidence="1 2">
    <name type="scientific">Amylocarpus encephaloides</name>
    <dbReference type="NCBI Taxonomy" id="45428"/>
    <lineage>
        <taxon>Eukaryota</taxon>
        <taxon>Fungi</taxon>
        <taxon>Dikarya</taxon>
        <taxon>Ascomycota</taxon>
        <taxon>Pezizomycotina</taxon>
        <taxon>Leotiomycetes</taxon>
        <taxon>Helotiales</taxon>
        <taxon>Helotiales incertae sedis</taxon>
        <taxon>Amylocarpus</taxon>
    </lineage>
</organism>
<name>A0A9P7YAB4_9HELO</name>
<dbReference type="AlphaFoldDB" id="A0A9P7YAB4"/>
<dbReference type="Proteomes" id="UP000824998">
    <property type="component" value="Unassembled WGS sequence"/>
</dbReference>
<protein>
    <submittedName>
        <fullName evidence="1">Uncharacterized protein</fullName>
    </submittedName>
</protein>
<reference evidence="1" key="1">
    <citation type="journal article" date="2021" name="IMA Fungus">
        <title>Genomic characterization of three marine fungi, including Emericellopsis atlantica sp. nov. with signatures of a generalist lifestyle and marine biomass degradation.</title>
        <authorList>
            <person name="Hagestad O.C."/>
            <person name="Hou L."/>
            <person name="Andersen J.H."/>
            <person name="Hansen E.H."/>
            <person name="Altermark B."/>
            <person name="Li C."/>
            <person name="Kuhnert E."/>
            <person name="Cox R.J."/>
            <person name="Crous P.W."/>
            <person name="Spatafora J.W."/>
            <person name="Lail K."/>
            <person name="Amirebrahimi M."/>
            <person name="Lipzen A."/>
            <person name="Pangilinan J."/>
            <person name="Andreopoulos W."/>
            <person name="Hayes R.D."/>
            <person name="Ng V."/>
            <person name="Grigoriev I.V."/>
            <person name="Jackson S.A."/>
            <person name="Sutton T.D.S."/>
            <person name="Dobson A.D.W."/>
            <person name="Rama T."/>
        </authorList>
    </citation>
    <scope>NUCLEOTIDE SEQUENCE</scope>
    <source>
        <strain evidence="1">TRa018bII</strain>
    </source>
</reference>
<gene>
    <name evidence="1" type="ORF">BJ875DRAFT_475109</name>
</gene>
<dbReference type="EMBL" id="MU251782">
    <property type="protein sequence ID" value="KAG9229338.1"/>
    <property type="molecule type" value="Genomic_DNA"/>
</dbReference>
<sequence length="202" mass="22339">MGPISLLARCSNTKKRKPLQILTSPGANQKQNGGRWCQYILQRLPHTLKPGKSSGKDINISGQVAKRWASSASYGIHTMSNLVNDAEEVPSSQYLQRNSMLSTGSSDFHVQPIEILLNICVKAHSRDCCRECSNRGPVILQSLLGHIEKQRNSAPTFLHMKWSAFLIGLGLEFLSENQKTLNQTPDIHGILYRAHIGCCTTG</sequence>
<proteinExistence type="predicted"/>
<keyword evidence="2" id="KW-1185">Reference proteome</keyword>
<comment type="caution">
    <text evidence="1">The sequence shown here is derived from an EMBL/GenBank/DDBJ whole genome shotgun (WGS) entry which is preliminary data.</text>
</comment>
<evidence type="ECO:0000313" key="1">
    <source>
        <dbReference type="EMBL" id="KAG9229338.1"/>
    </source>
</evidence>
<accession>A0A9P7YAB4</accession>